<dbReference type="InterPro" id="IPR036280">
    <property type="entry name" value="Multihaem_cyt_sf"/>
</dbReference>
<name>A0A212LTJ4_9FIRM</name>
<dbReference type="AlphaFoldDB" id="A0A212LTJ4"/>
<gene>
    <name evidence="1" type="ORF">KL86SPO_31102</name>
</gene>
<protein>
    <submittedName>
        <fullName evidence="1">Putative redox-active protein</fullName>
    </submittedName>
</protein>
<dbReference type="Pfam" id="PF09719">
    <property type="entry name" value="C_GCAxxG_C_C"/>
    <property type="match status" value="1"/>
</dbReference>
<dbReference type="EMBL" id="FMJE01000003">
    <property type="protein sequence ID" value="SCM80924.1"/>
    <property type="molecule type" value="Genomic_DNA"/>
</dbReference>
<dbReference type="NCBIfam" id="NF045669">
    <property type="entry name" value="DVU1555_fam_CGA"/>
    <property type="match status" value="1"/>
</dbReference>
<dbReference type="InterPro" id="IPR010181">
    <property type="entry name" value="CGCAxxGCC_motif"/>
</dbReference>
<proteinExistence type="predicted"/>
<dbReference type="SUPFAM" id="SSF48695">
    <property type="entry name" value="Multiheme cytochromes"/>
    <property type="match status" value="1"/>
</dbReference>
<sequence>MTDAFIKLVELSQAGFYCSQILLIIGLEAQGKENPDIVRAMSGLNGGIGFCGKTCGVLTGGACLIGLYAGKGVAEEMEDSRLNDMIREFAGWFEEKVYSQYGGIDCHTILENDPMNRMTRCPQLVLDALAKVEEILAANGYSLSGRLEY</sequence>
<dbReference type="RefSeq" id="WP_075754246.1">
    <property type="nucleotide sequence ID" value="NZ_LT608335.1"/>
</dbReference>
<accession>A0A212LTJ4</accession>
<evidence type="ECO:0000313" key="1">
    <source>
        <dbReference type="EMBL" id="SCM80924.1"/>
    </source>
</evidence>
<organism evidence="1">
    <name type="scientific">uncultured Sporomusa sp</name>
    <dbReference type="NCBI Taxonomy" id="307249"/>
    <lineage>
        <taxon>Bacteria</taxon>
        <taxon>Bacillati</taxon>
        <taxon>Bacillota</taxon>
        <taxon>Negativicutes</taxon>
        <taxon>Selenomonadales</taxon>
        <taxon>Sporomusaceae</taxon>
        <taxon>Sporomusa</taxon>
        <taxon>environmental samples</taxon>
    </lineage>
</organism>
<reference evidence="1" key="1">
    <citation type="submission" date="2016-08" db="EMBL/GenBank/DDBJ databases">
        <authorList>
            <person name="Seilhamer J.J."/>
        </authorList>
    </citation>
    <scope>NUCLEOTIDE SEQUENCE</scope>
    <source>
        <strain evidence="1">86</strain>
    </source>
</reference>